<dbReference type="EMBL" id="SDMP01000003">
    <property type="protein sequence ID" value="RYR64305.1"/>
    <property type="molecule type" value="Genomic_DNA"/>
</dbReference>
<proteinExistence type="predicted"/>
<sequence length="46" mass="5082">MYQSIEIILEILKTPNASFLITCVAIFVIDPNVKVSIIDICSSRGL</sequence>
<comment type="caution">
    <text evidence="1">The sequence shown here is derived from an EMBL/GenBank/DDBJ whole genome shotgun (WGS) entry which is preliminary data.</text>
</comment>
<evidence type="ECO:0000313" key="1">
    <source>
        <dbReference type="EMBL" id="RYR64305.1"/>
    </source>
</evidence>
<dbReference type="Proteomes" id="UP000289738">
    <property type="component" value="Chromosome A03"/>
</dbReference>
<organism evidence="1 2">
    <name type="scientific">Arachis hypogaea</name>
    <name type="common">Peanut</name>
    <dbReference type="NCBI Taxonomy" id="3818"/>
    <lineage>
        <taxon>Eukaryota</taxon>
        <taxon>Viridiplantae</taxon>
        <taxon>Streptophyta</taxon>
        <taxon>Embryophyta</taxon>
        <taxon>Tracheophyta</taxon>
        <taxon>Spermatophyta</taxon>
        <taxon>Magnoliopsida</taxon>
        <taxon>eudicotyledons</taxon>
        <taxon>Gunneridae</taxon>
        <taxon>Pentapetalae</taxon>
        <taxon>rosids</taxon>
        <taxon>fabids</taxon>
        <taxon>Fabales</taxon>
        <taxon>Fabaceae</taxon>
        <taxon>Papilionoideae</taxon>
        <taxon>50 kb inversion clade</taxon>
        <taxon>dalbergioids sensu lato</taxon>
        <taxon>Dalbergieae</taxon>
        <taxon>Pterocarpus clade</taxon>
        <taxon>Arachis</taxon>
    </lineage>
</organism>
<reference evidence="1 2" key="1">
    <citation type="submission" date="2019-01" db="EMBL/GenBank/DDBJ databases">
        <title>Sequencing of cultivated peanut Arachis hypogaea provides insights into genome evolution and oil improvement.</title>
        <authorList>
            <person name="Chen X."/>
        </authorList>
    </citation>
    <scope>NUCLEOTIDE SEQUENCE [LARGE SCALE GENOMIC DNA]</scope>
    <source>
        <strain evidence="2">cv. Fuhuasheng</strain>
        <tissue evidence="1">Leaves</tissue>
    </source>
</reference>
<gene>
    <name evidence="1" type="ORF">Ahy_A03g010440</name>
</gene>
<protein>
    <submittedName>
        <fullName evidence="1">Uncharacterized protein</fullName>
    </submittedName>
</protein>
<accession>A0A445DM87</accession>
<keyword evidence="2" id="KW-1185">Reference proteome</keyword>
<name>A0A445DM87_ARAHY</name>
<dbReference type="AlphaFoldDB" id="A0A445DM87"/>
<evidence type="ECO:0000313" key="2">
    <source>
        <dbReference type="Proteomes" id="UP000289738"/>
    </source>
</evidence>